<dbReference type="InterPro" id="IPR010359">
    <property type="entry name" value="IrrE_HExxH"/>
</dbReference>
<dbReference type="RefSeq" id="WP_044020145.1">
    <property type="nucleotide sequence ID" value="NZ_RMVK01000005.1"/>
</dbReference>
<protein>
    <recommendedName>
        <fullName evidence="1">IrrE N-terminal-like domain-containing protein</fullName>
    </recommendedName>
</protein>
<sequence>MSYKDIYSPEFLKKFGEYEQNIANIPLGTSQEIDVNAIARACDIDVKFDFVGHSGWSINNDEENQQREIIVNQFEPEYRQRFTIAHEIGHIILGHKGKSYRTDDMTKYKNTIDRMNEVAANNFAADLIMPRNLVISVIMESIANLGYSVDQSFDEYDISEITKLAAVTLNVSKQALSYRLENLQVFIDE</sequence>
<evidence type="ECO:0000313" key="2">
    <source>
        <dbReference type="EMBL" id="RSK17101.1"/>
    </source>
</evidence>
<reference evidence="2 3" key="1">
    <citation type="submission" date="2018-11" db="EMBL/GenBank/DDBJ databases">
        <title>Species Designations Belie Phenotypic and Genotypic Heterogeneity in Oral Streptococci.</title>
        <authorList>
            <person name="Velsko I."/>
        </authorList>
    </citation>
    <scope>NUCLEOTIDE SEQUENCE [LARGE SCALE GENOMIC DNA]</scope>
    <source>
        <strain evidence="2 3">BCC52</strain>
    </source>
</reference>
<dbReference type="Proteomes" id="UP000267979">
    <property type="component" value="Unassembled WGS sequence"/>
</dbReference>
<dbReference type="PANTHER" id="PTHR43236">
    <property type="entry name" value="ANTITOXIN HIGA1"/>
    <property type="match status" value="1"/>
</dbReference>
<dbReference type="EMBL" id="RMVK01000005">
    <property type="protein sequence ID" value="RSK17101.1"/>
    <property type="molecule type" value="Genomic_DNA"/>
</dbReference>
<gene>
    <name evidence="2" type="ORF">D8844_06975</name>
</gene>
<dbReference type="PANTHER" id="PTHR43236:SF1">
    <property type="entry name" value="BLL7220 PROTEIN"/>
    <property type="match status" value="1"/>
</dbReference>
<comment type="caution">
    <text evidence="2">The sequence shown here is derived from an EMBL/GenBank/DDBJ whole genome shotgun (WGS) entry which is preliminary data.</text>
</comment>
<evidence type="ECO:0000313" key="3">
    <source>
        <dbReference type="Proteomes" id="UP000267979"/>
    </source>
</evidence>
<evidence type="ECO:0000259" key="1">
    <source>
        <dbReference type="Pfam" id="PF06114"/>
    </source>
</evidence>
<dbReference type="Gene3D" id="1.10.10.2910">
    <property type="match status" value="1"/>
</dbReference>
<dbReference type="InterPro" id="IPR052345">
    <property type="entry name" value="Rad_response_metalloprotease"/>
</dbReference>
<dbReference type="Pfam" id="PF06114">
    <property type="entry name" value="Peptidase_M78"/>
    <property type="match status" value="1"/>
</dbReference>
<proteinExistence type="predicted"/>
<accession>A0A3R9MZV4</accession>
<organism evidence="2 3">
    <name type="scientific">Streptococcus oralis</name>
    <dbReference type="NCBI Taxonomy" id="1303"/>
    <lineage>
        <taxon>Bacteria</taxon>
        <taxon>Bacillati</taxon>
        <taxon>Bacillota</taxon>
        <taxon>Bacilli</taxon>
        <taxon>Lactobacillales</taxon>
        <taxon>Streptococcaceae</taxon>
        <taxon>Streptococcus</taxon>
    </lineage>
</organism>
<name>A0A3R9MZV4_STROR</name>
<dbReference type="AlphaFoldDB" id="A0A3R9MZV4"/>
<feature type="domain" description="IrrE N-terminal-like" evidence="1">
    <location>
        <begin position="62"/>
        <end position="180"/>
    </location>
</feature>